<organism evidence="1 2">
    <name type="scientific">Periplaneta americana</name>
    <name type="common">American cockroach</name>
    <name type="synonym">Blatta americana</name>
    <dbReference type="NCBI Taxonomy" id="6978"/>
    <lineage>
        <taxon>Eukaryota</taxon>
        <taxon>Metazoa</taxon>
        <taxon>Ecdysozoa</taxon>
        <taxon>Arthropoda</taxon>
        <taxon>Hexapoda</taxon>
        <taxon>Insecta</taxon>
        <taxon>Pterygota</taxon>
        <taxon>Neoptera</taxon>
        <taxon>Polyneoptera</taxon>
        <taxon>Dictyoptera</taxon>
        <taxon>Blattodea</taxon>
        <taxon>Blattoidea</taxon>
        <taxon>Blattidae</taxon>
        <taxon>Blattinae</taxon>
        <taxon>Periplaneta</taxon>
    </lineage>
</organism>
<name>A0ABQ8SIC6_PERAM</name>
<gene>
    <name evidence="1" type="ORF">ANN_15844</name>
</gene>
<protein>
    <submittedName>
        <fullName evidence="1">Uncharacterized protein</fullName>
    </submittedName>
</protein>
<proteinExistence type="predicted"/>
<sequence length="106" mass="12251">MYFQLIYSVQKKGLPVPFKGKHDLCKEISKRAQEPEIQKRLKKAKIDPTCPLNKTKLCVPLGENMDVSKYKQQFAMFEGRYNGSFTLDCDCGKSCFKFDVEFGKNK</sequence>
<comment type="caution">
    <text evidence="1">The sequence shown here is derived from an EMBL/GenBank/DDBJ whole genome shotgun (WGS) entry which is preliminary data.</text>
</comment>
<evidence type="ECO:0000313" key="1">
    <source>
        <dbReference type="EMBL" id="KAJ4433535.1"/>
    </source>
</evidence>
<dbReference type="Proteomes" id="UP001148838">
    <property type="component" value="Unassembled WGS sequence"/>
</dbReference>
<reference evidence="1 2" key="1">
    <citation type="journal article" date="2022" name="Allergy">
        <title>Genome assembly and annotation of Periplaneta americana reveal a comprehensive cockroach allergen profile.</title>
        <authorList>
            <person name="Wang L."/>
            <person name="Xiong Q."/>
            <person name="Saelim N."/>
            <person name="Wang L."/>
            <person name="Nong W."/>
            <person name="Wan A.T."/>
            <person name="Shi M."/>
            <person name="Liu X."/>
            <person name="Cao Q."/>
            <person name="Hui J.H.L."/>
            <person name="Sookrung N."/>
            <person name="Leung T.F."/>
            <person name="Tungtrongchitr A."/>
            <person name="Tsui S.K.W."/>
        </authorList>
    </citation>
    <scope>NUCLEOTIDE SEQUENCE [LARGE SCALE GENOMIC DNA]</scope>
    <source>
        <strain evidence="1">PWHHKU_190912</strain>
    </source>
</reference>
<dbReference type="EMBL" id="JAJSOF020000027">
    <property type="protein sequence ID" value="KAJ4433535.1"/>
    <property type="molecule type" value="Genomic_DNA"/>
</dbReference>
<keyword evidence="2" id="KW-1185">Reference proteome</keyword>
<accession>A0ABQ8SIC6</accession>
<evidence type="ECO:0000313" key="2">
    <source>
        <dbReference type="Proteomes" id="UP001148838"/>
    </source>
</evidence>